<dbReference type="Pfam" id="PF18052">
    <property type="entry name" value="Rx_N"/>
    <property type="match status" value="1"/>
</dbReference>
<keyword evidence="12" id="KW-1185">Reference proteome</keyword>
<dbReference type="InterPro" id="IPR032675">
    <property type="entry name" value="LRR_dom_sf"/>
</dbReference>
<dbReference type="Gene3D" id="1.20.5.4130">
    <property type="match status" value="1"/>
</dbReference>
<reference evidence="11" key="1">
    <citation type="journal article" date="2018" name="DNA Res.">
        <title>Multiple hybrid de novo genome assembly of finger millet, an orphan allotetraploid crop.</title>
        <authorList>
            <person name="Hatakeyama M."/>
            <person name="Aluri S."/>
            <person name="Balachadran M.T."/>
            <person name="Sivarajan S.R."/>
            <person name="Patrignani A."/>
            <person name="Gruter S."/>
            <person name="Poveda L."/>
            <person name="Shimizu-Inatsugi R."/>
            <person name="Baeten J."/>
            <person name="Francoijs K.J."/>
            <person name="Nataraja K.N."/>
            <person name="Reddy Y.A.N."/>
            <person name="Phadnis S."/>
            <person name="Ravikumar R.L."/>
            <person name="Schlapbach R."/>
            <person name="Sreeman S.M."/>
            <person name="Shimizu K.K."/>
        </authorList>
    </citation>
    <scope>NUCLEOTIDE SEQUENCE</scope>
</reference>
<dbReference type="Gene3D" id="3.80.10.10">
    <property type="entry name" value="Ribonuclease Inhibitor"/>
    <property type="match status" value="2"/>
</dbReference>
<dbReference type="InterPro" id="IPR041118">
    <property type="entry name" value="Rx_N"/>
</dbReference>
<comment type="caution">
    <text evidence="11">The sequence shown here is derived from an EMBL/GenBank/DDBJ whole genome shotgun (WGS) entry which is preliminary data.</text>
</comment>
<dbReference type="InterPro" id="IPR058922">
    <property type="entry name" value="WHD_DRP"/>
</dbReference>
<evidence type="ECO:0000259" key="10">
    <source>
        <dbReference type="Pfam" id="PF23598"/>
    </source>
</evidence>
<keyword evidence="2" id="KW-0433">Leucine-rich repeat</keyword>
<evidence type="ECO:0000259" key="8">
    <source>
        <dbReference type="Pfam" id="PF18052"/>
    </source>
</evidence>
<dbReference type="PANTHER" id="PTHR23155">
    <property type="entry name" value="DISEASE RESISTANCE PROTEIN RP"/>
    <property type="match status" value="1"/>
</dbReference>
<evidence type="ECO:0000313" key="12">
    <source>
        <dbReference type="Proteomes" id="UP001054889"/>
    </source>
</evidence>
<organism evidence="11 12">
    <name type="scientific">Eleusine coracana subsp. coracana</name>
    <dbReference type="NCBI Taxonomy" id="191504"/>
    <lineage>
        <taxon>Eukaryota</taxon>
        <taxon>Viridiplantae</taxon>
        <taxon>Streptophyta</taxon>
        <taxon>Embryophyta</taxon>
        <taxon>Tracheophyta</taxon>
        <taxon>Spermatophyta</taxon>
        <taxon>Magnoliopsida</taxon>
        <taxon>Liliopsida</taxon>
        <taxon>Poales</taxon>
        <taxon>Poaceae</taxon>
        <taxon>PACMAD clade</taxon>
        <taxon>Chloridoideae</taxon>
        <taxon>Cynodonteae</taxon>
        <taxon>Eleusininae</taxon>
        <taxon>Eleusine</taxon>
    </lineage>
</organism>
<sequence>MPCSSRTPASAAAISPRSSWTLCVAAVLPALVRSPSVYLLALRKEEASEGPKTRGIDFAAGFVFEAALQCSGHSDGSSGGHCKGSLCSLRQYQVEMAEAAVLALSKIGCYLAGEAATFITTKFSDLKELPNTVQRIRRELLMMNIFIRKAGASYLSDELLKAWTTEVRMLAYRIEDIMDSFSYHYFQLKQDQTGKKLVKGVNYALVFGRIANDLSQIEREIEHISKLKDLWIKSVHEVLPTQINYIDQQVPYSSLPQLVKDENIMGFKKERHRLQEWLSLSIPAGKLVSVLGMGGMGKTTVVTSVFEKIKDSFDIHAWLTVSQACRGLDALLRELLNIVTKQTSLVAVEGRNKEQMKPEDISELKRHLKAEFKQKKCIIVFDDVWDRRVYDGISDVFEDIRMGSHIIITTRKHDVASLATSAYQMELMPLNINDALHLFCARAFPNKDYSDWASEVLDQANGITQRCEQLSLDKYQTTLRDLATSITEKCERSALPKCPSELQEVANSIVMEIEGLSRTGSLLELQDLAVKIVKKCHDLPLVKCPPELQELAIDIVKKCRGLPLAIVSVGSLLSSRNHIEHVWRGMYNELPCELEKDDKFENLVRLWIAEGFAATKGDSTPEEVAEGYLLELIRRNMLQLVDSDELGLVNTCKMHDILRELALSISKAEMFGTVNDFGAVVQMDTHVRRISSYKWKKMKKGPSKMKLPHLRTLMGIHTIIDYVPSVLSESKYLTVLELQNSDIQELPVSIGNLFNLRYIGLRNTRLSSLPESIKNLCNLQTLDVKSTNIRVLPYGISKLTKIRHLLAGRFADKERSEFRYFVGVEAPIGLSNLEEMQTLETVHANNDLPEQLDNLLQLRSLWIDNITADCCTKLFITLSTMPLLSCLLLSASDEKEKLCFRYLNPTSTKLHKLIMRGQWAPGTLDCPIFQNHGRNLKYLALSRCHLEEDQLVALPSLVLNLTYLRLNKISSPRTLILAADSFRHLKMLVLKDMDDVDLIQIQNGALPVIESLYITSLSKLATVPQGLTSLGSLKKLWLLGLHKSFKDQWNMSGIQNNLQHILEIRV</sequence>
<gene>
    <name evidence="11" type="primary">gb03353</name>
    <name evidence="11" type="ORF">PR202_gb03353</name>
</gene>
<evidence type="ECO:0000256" key="3">
    <source>
        <dbReference type="ARBA" id="ARBA00022737"/>
    </source>
</evidence>
<dbReference type="Pfam" id="PF00931">
    <property type="entry name" value="NB-ARC"/>
    <property type="match status" value="1"/>
</dbReference>
<protein>
    <submittedName>
        <fullName evidence="11">Uncharacterized protein</fullName>
    </submittedName>
</protein>
<keyword evidence="3" id="KW-0677">Repeat</keyword>
<dbReference type="InterPro" id="IPR038005">
    <property type="entry name" value="RX-like_CC"/>
</dbReference>
<dbReference type="GO" id="GO:0043531">
    <property type="term" value="F:ADP binding"/>
    <property type="evidence" value="ECO:0007669"/>
    <property type="project" value="InterPro"/>
</dbReference>
<feature type="domain" description="Disease resistance N-terminal" evidence="8">
    <location>
        <begin position="113"/>
        <end position="191"/>
    </location>
</feature>
<feature type="domain" description="Disease resistance protein winged helix" evidence="9">
    <location>
        <begin position="601"/>
        <end position="662"/>
    </location>
</feature>
<dbReference type="Gene3D" id="3.40.50.300">
    <property type="entry name" value="P-loop containing nucleotide triphosphate hydrolases"/>
    <property type="match status" value="1"/>
</dbReference>
<feature type="domain" description="Disease resistance R13L4/SHOC-2-like LRR" evidence="10">
    <location>
        <begin position="709"/>
        <end position="1060"/>
    </location>
</feature>
<dbReference type="InterPro" id="IPR027417">
    <property type="entry name" value="P-loop_NTPase"/>
</dbReference>
<dbReference type="SUPFAM" id="SSF52058">
    <property type="entry name" value="L domain-like"/>
    <property type="match status" value="1"/>
</dbReference>
<evidence type="ECO:0000256" key="1">
    <source>
        <dbReference type="ARBA" id="ARBA00008894"/>
    </source>
</evidence>
<evidence type="ECO:0000256" key="6">
    <source>
        <dbReference type="ARBA" id="ARBA00023054"/>
    </source>
</evidence>
<feature type="domain" description="NB-ARC" evidence="7">
    <location>
        <begin position="270"/>
        <end position="448"/>
    </location>
</feature>
<keyword evidence="4" id="KW-0547">Nucleotide-binding</keyword>
<evidence type="ECO:0000256" key="2">
    <source>
        <dbReference type="ARBA" id="ARBA00022614"/>
    </source>
</evidence>
<dbReference type="GO" id="GO:0098542">
    <property type="term" value="P:defense response to other organism"/>
    <property type="evidence" value="ECO:0007669"/>
    <property type="project" value="TreeGrafter"/>
</dbReference>
<evidence type="ECO:0000259" key="9">
    <source>
        <dbReference type="Pfam" id="PF23559"/>
    </source>
</evidence>
<dbReference type="InterPro" id="IPR002182">
    <property type="entry name" value="NB-ARC"/>
</dbReference>
<dbReference type="InterPro" id="IPR055414">
    <property type="entry name" value="LRR_R13L4/SHOC2-like"/>
</dbReference>
<dbReference type="InterPro" id="IPR042197">
    <property type="entry name" value="Apaf_helical"/>
</dbReference>
<dbReference type="Gene3D" id="1.10.8.430">
    <property type="entry name" value="Helical domain of apoptotic protease-activating factors"/>
    <property type="match status" value="1"/>
</dbReference>
<dbReference type="InterPro" id="IPR044974">
    <property type="entry name" value="Disease_R_plants"/>
</dbReference>
<reference evidence="11" key="2">
    <citation type="submission" date="2021-12" db="EMBL/GenBank/DDBJ databases">
        <title>Resequencing data analysis of finger millet.</title>
        <authorList>
            <person name="Hatakeyama M."/>
            <person name="Aluri S."/>
            <person name="Balachadran M.T."/>
            <person name="Sivarajan S.R."/>
            <person name="Poveda L."/>
            <person name="Shimizu-Inatsugi R."/>
            <person name="Schlapbach R."/>
            <person name="Sreeman S.M."/>
            <person name="Shimizu K.K."/>
        </authorList>
    </citation>
    <scope>NUCLEOTIDE SEQUENCE</scope>
</reference>
<comment type="similarity">
    <text evidence="1">Belongs to the disease resistance NB-LRR family.</text>
</comment>
<dbReference type="Pfam" id="PF23559">
    <property type="entry name" value="WHD_DRP"/>
    <property type="match status" value="1"/>
</dbReference>
<name>A0AAV5E167_ELECO</name>
<accession>A0AAV5E167</accession>
<keyword evidence="5" id="KW-0611">Plant defense</keyword>
<evidence type="ECO:0000313" key="11">
    <source>
        <dbReference type="EMBL" id="GJN16370.1"/>
    </source>
</evidence>
<proteinExistence type="inferred from homology"/>
<dbReference type="Proteomes" id="UP001054889">
    <property type="component" value="Unassembled WGS sequence"/>
</dbReference>
<dbReference type="CDD" id="cd14798">
    <property type="entry name" value="RX-CC_like"/>
    <property type="match status" value="1"/>
</dbReference>
<evidence type="ECO:0000256" key="5">
    <source>
        <dbReference type="ARBA" id="ARBA00022821"/>
    </source>
</evidence>
<dbReference type="PRINTS" id="PR00364">
    <property type="entry name" value="DISEASERSIST"/>
</dbReference>
<dbReference type="EMBL" id="BQKI01000072">
    <property type="protein sequence ID" value="GJN16370.1"/>
    <property type="molecule type" value="Genomic_DNA"/>
</dbReference>
<evidence type="ECO:0000259" key="7">
    <source>
        <dbReference type="Pfam" id="PF00931"/>
    </source>
</evidence>
<dbReference type="Pfam" id="PF23598">
    <property type="entry name" value="LRR_14"/>
    <property type="match status" value="1"/>
</dbReference>
<dbReference type="AlphaFoldDB" id="A0AAV5E167"/>
<keyword evidence="6" id="KW-0175">Coiled coil</keyword>
<dbReference type="PANTHER" id="PTHR23155:SF1166">
    <property type="entry name" value="NB-ARC DOMAIN CONTAINING PROTEIN, EXPRESSED"/>
    <property type="match status" value="1"/>
</dbReference>
<dbReference type="SUPFAM" id="SSF52540">
    <property type="entry name" value="P-loop containing nucleoside triphosphate hydrolases"/>
    <property type="match status" value="2"/>
</dbReference>
<evidence type="ECO:0000256" key="4">
    <source>
        <dbReference type="ARBA" id="ARBA00022741"/>
    </source>
</evidence>